<evidence type="ECO:0000259" key="2">
    <source>
        <dbReference type="PROSITE" id="PS50405"/>
    </source>
</evidence>
<dbReference type="SUPFAM" id="SSF52833">
    <property type="entry name" value="Thioredoxin-like"/>
    <property type="match status" value="1"/>
</dbReference>
<dbReference type="PROSITE" id="PS50404">
    <property type="entry name" value="GST_NTER"/>
    <property type="match status" value="1"/>
</dbReference>
<dbReference type="SFLD" id="SFLDG01150">
    <property type="entry name" value="Main.1:_Beta-like"/>
    <property type="match status" value="1"/>
</dbReference>
<gene>
    <name evidence="3" type="ORF">I4W93_009390</name>
</gene>
<dbReference type="Proteomes" id="UP000663814">
    <property type="component" value="Unassembled WGS sequence"/>
</dbReference>
<dbReference type="InterPro" id="IPR036249">
    <property type="entry name" value="Thioredoxin-like_sf"/>
</dbReference>
<evidence type="ECO:0000313" key="3">
    <source>
        <dbReference type="EMBL" id="MBZ9611809.1"/>
    </source>
</evidence>
<feature type="domain" description="GST N-terminal" evidence="1">
    <location>
        <begin position="1"/>
        <end position="74"/>
    </location>
</feature>
<dbReference type="InterPro" id="IPR004046">
    <property type="entry name" value="GST_C"/>
</dbReference>
<accession>A0ABS7X8F0</accession>
<dbReference type="CDD" id="cd03057">
    <property type="entry name" value="GST_N_Beta"/>
    <property type="match status" value="1"/>
</dbReference>
<dbReference type="Gene3D" id="1.20.1050.10">
    <property type="match status" value="1"/>
</dbReference>
<protein>
    <submittedName>
        <fullName evidence="3">Glutathione S-transferase family protein</fullName>
    </submittedName>
</protein>
<dbReference type="SFLD" id="SFLDS00019">
    <property type="entry name" value="Glutathione_Transferase_(cytos"/>
    <property type="match status" value="1"/>
</dbReference>
<dbReference type="InterPro" id="IPR004045">
    <property type="entry name" value="Glutathione_S-Trfase_N"/>
</dbReference>
<keyword evidence="4" id="KW-1185">Reference proteome</keyword>
<dbReference type="PANTHER" id="PTHR44051:SF8">
    <property type="entry name" value="GLUTATHIONE S-TRANSFERASE GSTA"/>
    <property type="match status" value="1"/>
</dbReference>
<name>A0ABS7X8F0_9GAMM</name>
<dbReference type="PROSITE" id="PS50405">
    <property type="entry name" value="GST_CTER"/>
    <property type="match status" value="1"/>
</dbReference>
<dbReference type="SFLD" id="SFLDG00358">
    <property type="entry name" value="Main_(cytGST)"/>
    <property type="match status" value="1"/>
</dbReference>
<dbReference type="InterPro" id="IPR040079">
    <property type="entry name" value="Glutathione_S-Trfase"/>
</dbReference>
<dbReference type="Pfam" id="PF13417">
    <property type="entry name" value="GST_N_3"/>
    <property type="match status" value="1"/>
</dbReference>
<sequence length="200" mass="21626">MYKLYFSPGACSLAVQVVLRELGQPFELVHKASVADYQQINAVGAVPALEVDGTVLTEGAAIMLYLLDKHANDLLPAEASARQQAIQQLMFANATVHPAYSKLFFLNNQLADGAVKQQLLQVAAAQVSKLWQLVETRLQSQPYLGGQHYSVADILLAVYAGWGRFFAVAIEIGPRGQAMIDKVRALPAYQAAVAAEQQAA</sequence>
<evidence type="ECO:0000259" key="1">
    <source>
        <dbReference type="PROSITE" id="PS50404"/>
    </source>
</evidence>
<dbReference type="RefSeq" id="WP_205311183.1">
    <property type="nucleotide sequence ID" value="NZ_JAERPS020000003.1"/>
</dbReference>
<evidence type="ECO:0000313" key="4">
    <source>
        <dbReference type="Proteomes" id="UP000663814"/>
    </source>
</evidence>
<dbReference type="InterPro" id="IPR036282">
    <property type="entry name" value="Glutathione-S-Trfase_C_sf"/>
</dbReference>
<reference evidence="3 4" key="1">
    <citation type="submission" date="2021-08" db="EMBL/GenBank/DDBJ databases">
        <title>Rheinheimera aquimaris sp. nov., isolated from seawater of the East Sea in Korea.</title>
        <authorList>
            <person name="Kim K.H."/>
            <person name="Wenting R."/>
            <person name="Kim K.R."/>
            <person name="Jeon C.O."/>
        </authorList>
    </citation>
    <scope>NUCLEOTIDE SEQUENCE [LARGE SCALE GENOMIC DNA]</scope>
    <source>
        <strain evidence="3 4">MA-13</strain>
    </source>
</reference>
<dbReference type="Gene3D" id="3.40.30.10">
    <property type="entry name" value="Glutaredoxin"/>
    <property type="match status" value="1"/>
</dbReference>
<dbReference type="InterPro" id="IPR010987">
    <property type="entry name" value="Glutathione-S-Trfase_C-like"/>
</dbReference>
<proteinExistence type="predicted"/>
<dbReference type="Pfam" id="PF00043">
    <property type="entry name" value="GST_C"/>
    <property type="match status" value="1"/>
</dbReference>
<dbReference type="SUPFAM" id="SSF47616">
    <property type="entry name" value="GST C-terminal domain-like"/>
    <property type="match status" value="1"/>
</dbReference>
<dbReference type="EMBL" id="JAERPS020000003">
    <property type="protein sequence ID" value="MBZ9611809.1"/>
    <property type="molecule type" value="Genomic_DNA"/>
</dbReference>
<organism evidence="3 4">
    <name type="scientific">Rheinheimera maricola</name>
    <dbReference type="NCBI Taxonomy" id="2793282"/>
    <lineage>
        <taxon>Bacteria</taxon>
        <taxon>Pseudomonadati</taxon>
        <taxon>Pseudomonadota</taxon>
        <taxon>Gammaproteobacteria</taxon>
        <taxon>Chromatiales</taxon>
        <taxon>Chromatiaceae</taxon>
        <taxon>Rheinheimera</taxon>
    </lineage>
</organism>
<comment type="caution">
    <text evidence="3">The sequence shown here is derived from an EMBL/GenBank/DDBJ whole genome shotgun (WGS) entry which is preliminary data.</text>
</comment>
<dbReference type="PANTHER" id="PTHR44051">
    <property type="entry name" value="GLUTATHIONE S-TRANSFERASE-RELATED"/>
    <property type="match status" value="1"/>
</dbReference>
<feature type="domain" description="GST C-terminal" evidence="2">
    <location>
        <begin position="78"/>
        <end position="200"/>
    </location>
</feature>